<keyword evidence="5" id="KW-0539">Nucleus</keyword>
<dbReference type="Pfam" id="PF08591">
    <property type="entry name" value="RNR_inhib"/>
    <property type="match status" value="1"/>
</dbReference>
<dbReference type="AlphaFoldDB" id="A0A8J8VX87"/>
<feature type="region of interest" description="Disordered" evidence="6">
    <location>
        <begin position="152"/>
        <end position="226"/>
    </location>
</feature>
<dbReference type="PANTHER" id="PTHR28081">
    <property type="entry name" value="DAMAGE-REGULATED IMPORT FACILITATOR 1-RELATED"/>
    <property type="match status" value="1"/>
</dbReference>
<protein>
    <submittedName>
        <fullName evidence="7">Uncharacterized protein</fullName>
    </submittedName>
</protein>
<dbReference type="EMBL" id="WIWV01000197">
    <property type="protein sequence ID" value="KAF7712269.1"/>
    <property type="molecule type" value="Genomic_DNA"/>
</dbReference>
<dbReference type="GO" id="GO:0008104">
    <property type="term" value="P:intracellular protein localization"/>
    <property type="evidence" value="ECO:0007669"/>
    <property type="project" value="TreeGrafter"/>
</dbReference>
<feature type="compositionally biased region" description="Polar residues" evidence="6">
    <location>
        <begin position="161"/>
        <end position="180"/>
    </location>
</feature>
<dbReference type="Proteomes" id="UP000631181">
    <property type="component" value="Unassembled WGS sequence"/>
</dbReference>
<comment type="similarity">
    <text evidence="3">Belongs to the DIF1/spd1 family.</text>
</comment>
<feature type="compositionally biased region" description="Low complexity" evidence="6">
    <location>
        <begin position="32"/>
        <end position="51"/>
    </location>
</feature>
<accession>A0A8J8VX87</accession>
<name>A0A8J8VX87_9EURO</name>
<evidence type="ECO:0000313" key="7">
    <source>
        <dbReference type="EMBL" id="KAF7712269.1"/>
    </source>
</evidence>
<dbReference type="PANTHER" id="PTHR28081:SF1">
    <property type="entry name" value="DAMAGE-REGULATED IMPORT FACILITATOR 1"/>
    <property type="match status" value="1"/>
</dbReference>
<feature type="region of interest" description="Disordered" evidence="6">
    <location>
        <begin position="1"/>
        <end position="68"/>
    </location>
</feature>
<dbReference type="InterPro" id="IPR013900">
    <property type="entry name" value="RNR_inhibitor"/>
</dbReference>
<evidence type="ECO:0000256" key="4">
    <source>
        <dbReference type="ARBA" id="ARBA00022490"/>
    </source>
</evidence>
<keyword evidence="8" id="KW-1185">Reference proteome</keyword>
<comment type="subcellular location">
    <subcellularLocation>
        <location evidence="2">Cytoplasm</location>
    </subcellularLocation>
    <subcellularLocation>
        <location evidence="1">Nucleus</location>
    </subcellularLocation>
</comment>
<organism evidence="7 8">
    <name type="scientific">Penicillium ucsense</name>
    <dbReference type="NCBI Taxonomy" id="2839758"/>
    <lineage>
        <taxon>Eukaryota</taxon>
        <taxon>Fungi</taxon>
        <taxon>Dikarya</taxon>
        <taxon>Ascomycota</taxon>
        <taxon>Pezizomycotina</taxon>
        <taxon>Eurotiomycetes</taxon>
        <taxon>Eurotiomycetidae</taxon>
        <taxon>Eurotiales</taxon>
        <taxon>Aspergillaceae</taxon>
        <taxon>Penicillium</taxon>
    </lineage>
</organism>
<evidence type="ECO:0000256" key="3">
    <source>
        <dbReference type="ARBA" id="ARBA00005459"/>
    </source>
</evidence>
<feature type="compositionally biased region" description="Polar residues" evidence="6">
    <location>
        <begin position="53"/>
        <end position="66"/>
    </location>
</feature>
<dbReference type="GO" id="GO:1990846">
    <property type="term" value="F:ribonucleoside-diphosphate reductase inhibitor activity"/>
    <property type="evidence" value="ECO:0007669"/>
    <property type="project" value="TreeGrafter"/>
</dbReference>
<sequence length="252" mass="27332">MGQMVKNPTGTAPNSTLSKRRRFQPPITSFFSAASADSADSADSGSSDAPSVTHDNYSATTFSSTPVLPEKVQRNLMQVGARVRKSMAEGYKTQLSMKAEKLHDTVTPAEPRVASPSLHQTSNHISHTPRRAELAPFSGFSKTMHDPYSVMTDDGDAYSLPPSSQESMLSTDSYSGNANGQKRGLDFDDDGSPHGQSGAEAWPGRVYLSPRGRLSTNISSRPSGMDVDDFEEASFLRQREEVDHEYGGMEFA</sequence>
<evidence type="ECO:0000313" key="8">
    <source>
        <dbReference type="Proteomes" id="UP000631181"/>
    </source>
</evidence>
<gene>
    <name evidence="7" type="ORF">PECM_003156</name>
</gene>
<feature type="compositionally biased region" description="Polar residues" evidence="6">
    <location>
        <begin position="1"/>
        <end position="17"/>
    </location>
</feature>
<reference evidence="7" key="1">
    <citation type="journal article" date="2020" name="Front. Microbiol.">
        <title>Gene regulatory networks of Penicillium echinulatum 2HH and Penicillium oxalicum 114-2 inferred by a computational biology approach.</title>
        <authorList>
            <person name="Lenz A.R."/>
            <person name="Galan-Vasquez E."/>
            <person name="Balbinot E."/>
            <person name="De Abreu F.P."/>
            <person name="De Oliveira N.S."/>
            <person name="Da Rosa L.O."/>
            <person name="De Avila E Silva S."/>
            <person name="Camassola M."/>
            <person name="Dillon A.J.P."/>
            <person name="Perez-Rueda E."/>
        </authorList>
    </citation>
    <scope>NUCLEOTIDE SEQUENCE</scope>
    <source>
        <strain evidence="7">S1M29</strain>
    </source>
</reference>
<evidence type="ECO:0000256" key="6">
    <source>
        <dbReference type="SAM" id="MobiDB-lite"/>
    </source>
</evidence>
<dbReference type="OrthoDB" id="4072855at2759"/>
<keyword evidence="4" id="KW-0963">Cytoplasm</keyword>
<proteinExistence type="inferred from homology"/>
<dbReference type="GO" id="GO:0005634">
    <property type="term" value="C:nucleus"/>
    <property type="evidence" value="ECO:0007669"/>
    <property type="project" value="UniProtKB-SubCell"/>
</dbReference>
<comment type="caution">
    <text evidence="7">The sequence shown here is derived from an EMBL/GenBank/DDBJ whole genome shotgun (WGS) entry which is preliminary data.</text>
</comment>
<evidence type="ECO:0000256" key="1">
    <source>
        <dbReference type="ARBA" id="ARBA00004123"/>
    </source>
</evidence>
<feature type="compositionally biased region" description="Polar residues" evidence="6">
    <location>
        <begin position="117"/>
        <end position="126"/>
    </location>
</feature>
<evidence type="ECO:0000256" key="2">
    <source>
        <dbReference type="ARBA" id="ARBA00004496"/>
    </source>
</evidence>
<dbReference type="GO" id="GO:0005737">
    <property type="term" value="C:cytoplasm"/>
    <property type="evidence" value="ECO:0007669"/>
    <property type="project" value="UniProtKB-SubCell"/>
</dbReference>
<feature type="region of interest" description="Disordered" evidence="6">
    <location>
        <begin position="112"/>
        <end position="132"/>
    </location>
</feature>
<evidence type="ECO:0000256" key="5">
    <source>
        <dbReference type="ARBA" id="ARBA00023242"/>
    </source>
</evidence>